<sequence>MKTKLYHYQKKLSASLNFNLIDFKTQKRKEKNSKQIKKIKGKLFIKATMNSNLITANIEKFIVPIYCPLIALINYHK</sequence>
<comment type="caution">
    <text evidence="1">The sequence shown here is derived from an EMBL/GenBank/DDBJ whole genome shotgun (WGS) entry which is preliminary data.</text>
</comment>
<reference evidence="1 2" key="1">
    <citation type="submission" date="2020-05" db="EMBL/GenBank/DDBJ databases">
        <title>Horizontal transmission and recombination maintain forever young bacterial symbiont genomes.</title>
        <authorList>
            <person name="Russell S.L."/>
            <person name="Pepper-Tunick E."/>
            <person name="Svedberg J."/>
            <person name="Byrne A."/>
            <person name="Ruelas Castillo J."/>
            <person name="Vollmers C."/>
            <person name="Beinart R.A."/>
            <person name="Corbett-Detig R."/>
        </authorList>
    </citation>
    <scope>NUCLEOTIDE SEQUENCE [LARGE SCALE GENOMIC DNA]</scope>
    <source>
        <strain evidence="1">Monterey_2004</strain>
    </source>
</reference>
<evidence type="ECO:0000313" key="2">
    <source>
        <dbReference type="Proteomes" id="UP000525329"/>
    </source>
</evidence>
<organism evidence="1 2">
    <name type="scientific">Candidatus Vesicomyosocius endoextente</name>
    <dbReference type="NCBI Taxonomy" id="2738853"/>
    <lineage>
        <taxon>Bacteria</taxon>
        <taxon>Pseudomonadati</taxon>
        <taxon>Pseudomonadota</taxon>
        <taxon>Gammaproteobacteria</taxon>
        <taxon>Candidatus Pseudothioglobaceae</taxon>
        <taxon>Candidatus Vesicomyidisocius</taxon>
    </lineage>
</organism>
<protein>
    <submittedName>
        <fullName evidence="1">Uncharacterized protein</fullName>
    </submittedName>
</protein>
<dbReference type="AlphaFoldDB" id="A0A853GC42"/>
<proteinExistence type="predicted"/>
<gene>
    <name evidence="1" type="ORF">H0A74_02255</name>
</gene>
<dbReference type="EMBL" id="JACCHU010000001">
    <property type="protein sequence ID" value="NYT52386.1"/>
    <property type="molecule type" value="Genomic_DNA"/>
</dbReference>
<name>A0A853GC42_9GAMM</name>
<evidence type="ECO:0000313" key="1">
    <source>
        <dbReference type="EMBL" id="NYT52386.1"/>
    </source>
</evidence>
<dbReference type="Proteomes" id="UP000525329">
    <property type="component" value="Unassembled WGS sequence"/>
</dbReference>
<accession>A0A853GC42</accession>